<evidence type="ECO:0000256" key="3">
    <source>
        <dbReference type="ARBA" id="ARBA00022801"/>
    </source>
</evidence>
<keyword evidence="2" id="KW-0479">Metal-binding</keyword>
<evidence type="ECO:0000256" key="5">
    <source>
        <dbReference type="ARBA" id="ARBA00023049"/>
    </source>
</evidence>
<keyword evidence="4" id="KW-0862">Zinc</keyword>
<dbReference type="Gene3D" id="3.40.140.10">
    <property type="entry name" value="Cytidine Deaminase, domain 2"/>
    <property type="match status" value="1"/>
</dbReference>
<dbReference type="GeneID" id="300081905"/>
<evidence type="ECO:0000256" key="1">
    <source>
        <dbReference type="ARBA" id="ARBA00022670"/>
    </source>
</evidence>
<accession>A0ABY5A166</accession>
<sequence length="166" mass="18142">MLTSLACIDSLAKPCPSSVLDHENRIIAQAIELLERRLFANGPQLQNPEAVSDYLRLKLMPEPSEVFVAVFLSSKHQVIACETLFRGTIDTAQIHPRVVIQRALAHNAAALVIAHQHPSGCPDPSPQDERLTQCLKSALDCVDVKLLDHFIVGLGEPFSFASNGLL</sequence>
<dbReference type="RefSeq" id="WP_083237873.1">
    <property type="nucleotide sequence ID" value="NZ_CP099397.1"/>
</dbReference>
<keyword evidence="8" id="KW-1185">Reference proteome</keyword>
<dbReference type="Pfam" id="PF04002">
    <property type="entry name" value="RadC"/>
    <property type="match status" value="1"/>
</dbReference>
<dbReference type="NCBIfam" id="TIGR00608">
    <property type="entry name" value="radc"/>
    <property type="match status" value="1"/>
</dbReference>
<dbReference type="EMBL" id="CP099397">
    <property type="protein sequence ID" value="USR37613.1"/>
    <property type="molecule type" value="Genomic_DNA"/>
</dbReference>
<name>A0ABY5A166_9GAMM</name>
<dbReference type="InterPro" id="IPR001405">
    <property type="entry name" value="UPF0758"/>
</dbReference>
<feature type="domain" description="MPN" evidence="6">
    <location>
        <begin position="44"/>
        <end position="166"/>
    </location>
</feature>
<proteinExistence type="predicted"/>
<evidence type="ECO:0000259" key="6">
    <source>
        <dbReference type="PROSITE" id="PS50249"/>
    </source>
</evidence>
<keyword evidence="3" id="KW-0378">Hydrolase</keyword>
<evidence type="ECO:0000256" key="2">
    <source>
        <dbReference type="ARBA" id="ARBA00022723"/>
    </source>
</evidence>
<dbReference type="InterPro" id="IPR037518">
    <property type="entry name" value="MPN"/>
</dbReference>
<dbReference type="InterPro" id="IPR025657">
    <property type="entry name" value="RadC_JAB"/>
</dbReference>
<keyword evidence="1" id="KW-0645">Protease</keyword>
<organism evidence="7 8">
    <name type="scientific">Ectopseudomonas hydrolytica</name>
    <dbReference type="NCBI Taxonomy" id="2493633"/>
    <lineage>
        <taxon>Bacteria</taxon>
        <taxon>Pseudomonadati</taxon>
        <taxon>Pseudomonadota</taxon>
        <taxon>Gammaproteobacteria</taxon>
        <taxon>Pseudomonadales</taxon>
        <taxon>Pseudomonadaceae</taxon>
        <taxon>Ectopseudomonas</taxon>
    </lineage>
</organism>
<keyword evidence="5" id="KW-0482">Metalloprotease</keyword>
<protein>
    <submittedName>
        <fullName evidence="7">DNA repair protein RadC</fullName>
    </submittedName>
</protein>
<dbReference type="PROSITE" id="PS50249">
    <property type="entry name" value="MPN"/>
    <property type="match status" value="1"/>
</dbReference>
<evidence type="ECO:0000313" key="7">
    <source>
        <dbReference type="EMBL" id="USR37613.1"/>
    </source>
</evidence>
<evidence type="ECO:0000313" key="8">
    <source>
        <dbReference type="Proteomes" id="UP001054897"/>
    </source>
</evidence>
<dbReference type="PANTHER" id="PTHR30471:SF3">
    <property type="entry name" value="UPF0758 PROTEIN YEES-RELATED"/>
    <property type="match status" value="1"/>
</dbReference>
<dbReference type="PANTHER" id="PTHR30471">
    <property type="entry name" value="DNA REPAIR PROTEIN RADC"/>
    <property type="match status" value="1"/>
</dbReference>
<dbReference type="Proteomes" id="UP001054897">
    <property type="component" value="Chromosome"/>
</dbReference>
<evidence type="ECO:0000256" key="4">
    <source>
        <dbReference type="ARBA" id="ARBA00022833"/>
    </source>
</evidence>
<reference evidence="7" key="1">
    <citation type="submission" date="2022-06" db="EMBL/GenBank/DDBJ databases">
        <title>Complete genome of Pseudomonas hydrolytica DSWY01T.</title>
        <authorList>
            <person name="Jung J."/>
            <person name="Jeon C.O."/>
        </authorList>
    </citation>
    <scope>NUCLEOTIDE SEQUENCE</scope>
    <source>
        <strain evidence="7">DSWY01</strain>
    </source>
</reference>
<dbReference type="CDD" id="cd08071">
    <property type="entry name" value="MPN_DUF2466"/>
    <property type="match status" value="1"/>
</dbReference>
<gene>
    <name evidence="7" type="primary">radC</name>
    <name evidence="7" type="ORF">L1F06_013000</name>
</gene>